<organism evidence="1 2">
    <name type="scientific">Paenibacillus filicis</name>
    <dbReference type="NCBI Taxonomy" id="669464"/>
    <lineage>
        <taxon>Bacteria</taxon>
        <taxon>Bacillati</taxon>
        <taxon>Bacillota</taxon>
        <taxon>Bacilli</taxon>
        <taxon>Bacillales</taxon>
        <taxon>Paenibacillaceae</taxon>
        <taxon>Paenibacillus</taxon>
    </lineage>
</organism>
<name>A0ABU9DKS6_9BACL</name>
<accession>A0ABU9DKS6</accession>
<reference evidence="1 2" key="1">
    <citation type="submission" date="2024-04" db="EMBL/GenBank/DDBJ databases">
        <title>draft genome sequnece of Paenibacillus filicis.</title>
        <authorList>
            <person name="Kim D.-U."/>
        </authorList>
    </citation>
    <scope>NUCLEOTIDE SEQUENCE [LARGE SCALE GENOMIC DNA]</scope>
    <source>
        <strain evidence="1 2">KACC14197</strain>
    </source>
</reference>
<keyword evidence="2" id="KW-1185">Reference proteome</keyword>
<comment type="caution">
    <text evidence="1">The sequence shown here is derived from an EMBL/GenBank/DDBJ whole genome shotgun (WGS) entry which is preliminary data.</text>
</comment>
<evidence type="ECO:0008006" key="3">
    <source>
        <dbReference type="Google" id="ProtNLM"/>
    </source>
</evidence>
<dbReference type="EMBL" id="JBBPCC010000006">
    <property type="protein sequence ID" value="MEK8128688.1"/>
    <property type="molecule type" value="Genomic_DNA"/>
</dbReference>
<dbReference type="Proteomes" id="UP001469365">
    <property type="component" value="Unassembled WGS sequence"/>
</dbReference>
<evidence type="ECO:0000313" key="2">
    <source>
        <dbReference type="Proteomes" id="UP001469365"/>
    </source>
</evidence>
<evidence type="ECO:0000313" key="1">
    <source>
        <dbReference type="EMBL" id="MEK8128688.1"/>
    </source>
</evidence>
<gene>
    <name evidence="1" type="ORF">WMW72_12305</name>
</gene>
<protein>
    <recommendedName>
        <fullName evidence="3">Hypervirulence associated protein TUDOR domain-containing protein</fullName>
    </recommendedName>
</protein>
<sequence>MKPGDKVTWTSQSNGGVKTKTGVIHAVVPTGSRASIYLPKDISTSQRKFDNIFAVNFDRYIVAVPRGGKSVLTDYYCPKPGLLKLAGESGGSDT</sequence>
<dbReference type="RefSeq" id="WP_341415763.1">
    <property type="nucleotide sequence ID" value="NZ_JBBPCC010000006.1"/>
</dbReference>
<proteinExistence type="predicted"/>